<dbReference type="GO" id="GO:0036064">
    <property type="term" value="C:ciliary basal body"/>
    <property type="evidence" value="ECO:0007669"/>
    <property type="project" value="TreeGrafter"/>
</dbReference>
<evidence type="ECO:0000259" key="11">
    <source>
        <dbReference type="PROSITE" id="PS50206"/>
    </source>
</evidence>
<dbReference type="GO" id="GO:0060271">
    <property type="term" value="P:cilium assembly"/>
    <property type="evidence" value="ECO:0007669"/>
    <property type="project" value="TreeGrafter"/>
</dbReference>
<dbReference type="CDD" id="cd00158">
    <property type="entry name" value="RHOD"/>
    <property type="match status" value="1"/>
</dbReference>
<comment type="similarity">
    <text evidence="10">Belongs to the CEP41 family.</text>
</comment>
<keyword evidence="13" id="KW-1185">Reference proteome</keyword>
<accession>A0AAW0SY28</accession>
<feature type="domain" description="Rhodanese" evidence="11">
    <location>
        <begin position="10"/>
        <end position="70"/>
    </location>
</feature>
<comment type="caution">
    <text evidence="12">The sequence shown here is derived from an EMBL/GenBank/DDBJ whole genome shotgun (WGS) entry which is preliminary data.</text>
</comment>
<dbReference type="PANTHER" id="PTHR44390:SF1">
    <property type="entry name" value="CENTROSOMAL PROTEIN OF 41 KDA"/>
    <property type="match status" value="1"/>
</dbReference>
<evidence type="ECO:0000256" key="7">
    <source>
        <dbReference type="ARBA" id="ARBA00023069"/>
    </source>
</evidence>
<dbReference type="Proteomes" id="UP001487740">
    <property type="component" value="Unassembled WGS sequence"/>
</dbReference>
<sequence length="85" mass="9334">MMAHTTKSSPPRPYLIVDIRSSQDYQRGHLVTAISHPSARLSRAVGWECDPLLAHKNRPGSVVVVCDEGEELGTTCSLYATAQRI</sequence>
<keyword evidence="6" id="KW-0653">Protein transport</keyword>
<proteinExistence type="inferred from homology"/>
<evidence type="ECO:0000313" key="13">
    <source>
        <dbReference type="Proteomes" id="UP001487740"/>
    </source>
</evidence>
<evidence type="ECO:0000256" key="10">
    <source>
        <dbReference type="ARBA" id="ARBA00038465"/>
    </source>
</evidence>
<dbReference type="PANTHER" id="PTHR44390">
    <property type="entry name" value="CENTROSOMAL PROTEIN OF 41 KDA"/>
    <property type="match status" value="1"/>
</dbReference>
<dbReference type="InterPro" id="IPR051889">
    <property type="entry name" value="CEP41"/>
</dbReference>
<dbReference type="EMBL" id="JARAKH010000043">
    <property type="protein sequence ID" value="KAK8379923.1"/>
    <property type="molecule type" value="Genomic_DNA"/>
</dbReference>
<evidence type="ECO:0000256" key="2">
    <source>
        <dbReference type="ARBA" id="ARBA00004300"/>
    </source>
</evidence>
<evidence type="ECO:0000256" key="4">
    <source>
        <dbReference type="ARBA" id="ARBA00022490"/>
    </source>
</evidence>
<dbReference type="SUPFAM" id="SSF52821">
    <property type="entry name" value="Rhodanese/Cell cycle control phosphatase"/>
    <property type="match status" value="1"/>
</dbReference>
<keyword evidence="3" id="KW-0813">Transport</keyword>
<keyword evidence="4" id="KW-0963">Cytoplasm</keyword>
<dbReference type="PROSITE" id="PS50206">
    <property type="entry name" value="RHODANESE_3"/>
    <property type="match status" value="1"/>
</dbReference>
<keyword evidence="5" id="KW-0970">Cilium biogenesis/degradation</keyword>
<gene>
    <name evidence="12" type="ORF">O3P69_019742</name>
</gene>
<dbReference type="Gene3D" id="3.40.250.10">
    <property type="entry name" value="Rhodanese-like domain"/>
    <property type="match status" value="1"/>
</dbReference>
<reference evidence="12 13" key="1">
    <citation type="submission" date="2023-03" db="EMBL/GenBank/DDBJ databases">
        <title>High-quality genome of Scylla paramamosain provides insights in environmental adaptation.</title>
        <authorList>
            <person name="Zhang L."/>
        </authorList>
    </citation>
    <scope>NUCLEOTIDE SEQUENCE [LARGE SCALE GENOMIC DNA]</scope>
    <source>
        <strain evidence="12">LZ_2023a</strain>
        <tissue evidence="12">Muscle</tissue>
    </source>
</reference>
<protein>
    <recommendedName>
        <fullName evidence="11">Rhodanese domain-containing protein</fullName>
    </recommendedName>
</protein>
<evidence type="ECO:0000256" key="3">
    <source>
        <dbReference type="ARBA" id="ARBA00022448"/>
    </source>
</evidence>
<evidence type="ECO:0000256" key="6">
    <source>
        <dbReference type="ARBA" id="ARBA00022927"/>
    </source>
</evidence>
<evidence type="ECO:0000313" key="12">
    <source>
        <dbReference type="EMBL" id="KAK8379923.1"/>
    </source>
</evidence>
<dbReference type="InterPro" id="IPR036873">
    <property type="entry name" value="Rhodanese-like_dom_sf"/>
</dbReference>
<organism evidence="12 13">
    <name type="scientific">Scylla paramamosain</name>
    <name type="common">Mud crab</name>
    <dbReference type="NCBI Taxonomy" id="85552"/>
    <lineage>
        <taxon>Eukaryota</taxon>
        <taxon>Metazoa</taxon>
        <taxon>Ecdysozoa</taxon>
        <taxon>Arthropoda</taxon>
        <taxon>Crustacea</taxon>
        <taxon>Multicrustacea</taxon>
        <taxon>Malacostraca</taxon>
        <taxon>Eumalacostraca</taxon>
        <taxon>Eucarida</taxon>
        <taxon>Decapoda</taxon>
        <taxon>Pleocyemata</taxon>
        <taxon>Brachyura</taxon>
        <taxon>Eubrachyura</taxon>
        <taxon>Portunoidea</taxon>
        <taxon>Portunidae</taxon>
        <taxon>Portuninae</taxon>
        <taxon>Scylla</taxon>
    </lineage>
</organism>
<comment type="subcellular location">
    <subcellularLocation>
        <location evidence="1">Cytoplasm</location>
        <location evidence="1">Cytoskeleton</location>
        <location evidence="1">Cilium basal body</location>
    </subcellularLocation>
    <subcellularLocation>
        <location evidence="2">Cytoplasm</location>
        <location evidence="2">Cytoskeleton</location>
        <location evidence="2">Microtubule organizing center</location>
        <location evidence="2">Centrosome</location>
    </subcellularLocation>
</comment>
<keyword evidence="7" id="KW-0969">Cilium</keyword>
<evidence type="ECO:0000256" key="1">
    <source>
        <dbReference type="ARBA" id="ARBA00004120"/>
    </source>
</evidence>
<dbReference type="Pfam" id="PF00581">
    <property type="entry name" value="Rhodanese"/>
    <property type="match status" value="1"/>
</dbReference>
<dbReference type="AlphaFoldDB" id="A0AAW0SY28"/>
<evidence type="ECO:0000256" key="8">
    <source>
        <dbReference type="ARBA" id="ARBA00023212"/>
    </source>
</evidence>
<keyword evidence="8" id="KW-0206">Cytoskeleton</keyword>
<keyword evidence="9" id="KW-0966">Cell projection</keyword>
<evidence type="ECO:0000256" key="5">
    <source>
        <dbReference type="ARBA" id="ARBA00022794"/>
    </source>
</evidence>
<dbReference type="GO" id="GO:0005813">
    <property type="term" value="C:centrosome"/>
    <property type="evidence" value="ECO:0007669"/>
    <property type="project" value="UniProtKB-SubCell"/>
</dbReference>
<dbReference type="InterPro" id="IPR001763">
    <property type="entry name" value="Rhodanese-like_dom"/>
</dbReference>
<evidence type="ECO:0000256" key="9">
    <source>
        <dbReference type="ARBA" id="ARBA00023273"/>
    </source>
</evidence>
<name>A0AAW0SY28_SCYPA</name>
<dbReference type="GO" id="GO:0015031">
    <property type="term" value="P:protein transport"/>
    <property type="evidence" value="ECO:0007669"/>
    <property type="project" value="UniProtKB-KW"/>
</dbReference>